<dbReference type="RefSeq" id="WP_307200290.1">
    <property type="nucleotide sequence ID" value="NZ_JAUSSU010000001.1"/>
</dbReference>
<comment type="catalytic activity">
    <reaction evidence="6">
        <text>precorrin-2 + NAD(+) = sirohydrochlorin + NADH + 2 H(+)</text>
        <dbReference type="Rhea" id="RHEA:15613"/>
        <dbReference type="ChEBI" id="CHEBI:15378"/>
        <dbReference type="ChEBI" id="CHEBI:57540"/>
        <dbReference type="ChEBI" id="CHEBI:57945"/>
        <dbReference type="ChEBI" id="CHEBI:58351"/>
        <dbReference type="ChEBI" id="CHEBI:58827"/>
        <dbReference type="EC" id="1.3.1.76"/>
    </reaction>
</comment>
<dbReference type="Gene3D" id="1.10.8.610">
    <property type="entry name" value="SirC, precorrin-2 dehydrogenase, C-terminal helical domain-like"/>
    <property type="match status" value="1"/>
</dbReference>
<evidence type="ECO:0000313" key="7">
    <source>
        <dbReference type="EMBL" id="MDQ0110862.1"/>
    </source>
</evidence>
<dbReference type="NCBIfam" id="TIGR01470">
    <property type="entry name" value="cysG_Nterm"/>
    <property type="match status" value="1"/>
</dbReference>
<evidence type="ECO:0000256" key="3">
    <source>
        <dbReference type="ARBA" id="ARBA00023002"/>
    </source>
</evidence>
<dbReference type="Proteomes" id="UP001229346">
    <property type="component" value="Unassembled WGS sequence"/>
</dbReference>
<evidence type="ECO:0000256" key="6">
    <source>
        <dbReference type="ARBA" id="ARBA00047561"/>
    </source>
</evidence>
<dbReference type="GO" id="GO:0043115">
    <property type="term" value="F:precorrin-2 dehydrogenase activity"/>
    <property type="evidence" value="ECO:0007669"/>
    <property type="project" value="UniProtKB-EC"/>
</dbReference>
<dbReference type="SUPFAM" id="SSF75615">
    <property type="entry name" value="Siroheme synthase middle domains-like"/>
    <property type="match status" value="1"/>
</dbReference>
<keyword evidence="3 7" id="KW-0560">Oxidoreductase</keyword>
<organism evidence="7 8">
    <name type="scientific">Paenibacillus harenae</name>
    <dbReference type="NCBI Taxonomy" id="306543"/>
    <lineage>
        <taxon>Bacteria</taxon>
        <taxon>Bacillati</taxon>
        <taxon>Bacillota</taxon>
        <taxon>Bacilli</taxon>
        <taxon>Bacillales</taxon>
        <taxon>Paenibacillaceae</taxon>
        <taxon>Paenibacillus</taxon>
    </lineage>
</organism>
<evidence type="ECO:0000256" key="2">
    <source>
        <dbReference type="ARBA" id="ARBA00012400"/>
    </source>
</evidence>
<comment type="caution">
    <text evidence="7">The sequence shown here is derived from an EMBL/GenBank/DDBJ whole genome shotgun (WGS) entry which is preliminary data.</text>
</comment>
<reference evidence="7 8" key="1">
    <citation type="submission" date="2023-07" db="EMBL/GenBank/DDBJ databases">
        <title>Sorghum-associated microbial communities from plants grown in Nebraska, USA.</title>
        <authorList>
            <person name="Schachtman D."/>
        </authorList>
    </citation>
    <scope>NUCLEOTIDE SEQUENCE [LARGE SCALE GENOMIC DNA]</scope>
    <source>
        <strain evidence="7 8">CC482</strain>
    </source>
</reference>
<accession>A0ABT9TUW4</accession>
<dbReference type="Gene3D" id="3.40.50.720">
    <property type="entry name" value="NAD(P)-binding Rossmann-like Domain"/>
    <property type="match status" value="1"/>
</dbReference>
<keyword evidence="7" id="KW-0456">Lyase</keyword>
<comment type="pathway">
    <text evidence="1">Porphyrin-containing compound metabolism; siroheme biosynthesis; sirohydrochlorin from precorrin-2: step 1/1.</text>
</comment>
<keyword evidence="8" id="KW-1185">Reference proteome</keyword>
<dbReference type="InterPro" id="IPR006367">
    <property type="entry name" value="Sirohaem_synthase_N"/>
</dbReference>
<dbReference type="InterPro" id="IPR036291">
    <property type="entry name" value="NAD(P)-bd_dom_sf"/>
</dbReference>
<dbReference type="InterPro" id="IPR028161">
    <property type="entry name" value="Met8-like"/>
</dbReference>
<protein>
    <recommendedName>
        <fullName evidence="2">precorrin-2 dehydrogenase</fullName>
        <ecNumber evidence="2">1.3.1.76</ecNumber>
    </recommendedName>
</protein>
<evidence type="ECO:0000313" key="8">
    <source>
        <dbReference type="Proteomes" id="UP001229346"/>
    </source>
</evidence>
<keyword evidence="4" id="KW-0520">NAD</keyword>
<evidence type="ECO:0000256" key="1">
    <source>
        <dbReference type="ARBA" id="ARBA00005010"/>
    </source>
</evidence>
<dbReference type="Pfam" id="PF13241">
    <property type="entry name" value="NAD_binding_7"/>
    <property type="match status" value="1"/>
</dbReference>
<dbReference type="InterPro" id="IPR042518">
    <property type="entry name" value="SirC_C"/>
</dbReference>
<evidence type="ECO:0000256" key="4">
    <source>
        <dbReference type="ARBA" id="ARBA00023027"/>
    </source>
</evidence>
<keyword evidence="5" id="KW-0627">Porphyrin biosynthesis</keyword>
<dbReference type="PANTHER" id="PTHR35330">
    <property type="entry name" value="SIROHEME BIOSYNTHESIS PROTEIN MET8"/>
    <property type="match status" value="1"/>
</dbReference>
<proteinExistence type="predicted"/>
<dbReference type="EMBL" id="JAUSSU010000001">
    <property type="protein sequence ID" value="MDQ0110862.1"/>
    <property type="molecule type" value="Genomic_DNA"/>
</dbReference>
<dbReference type="EC" id="1.3.1.76" evidence="2"/>
<evidence type="ECO:0000256" key="5">
    <source>
        <dbReference type="ARBA" id="ARBA00023244"/>
    </source>
</evidence>
<gene>
    <name evidence="7" type="ORF">J2T15_000278</name>
</gene>
<dbReference type="SUPFAM" id="SSF51735">
    <property type="entry name" value="NAD(P)-binding Rossmann-fold domains"/>
    <property type="match status" value="1"/>
</dbReference>
<name>A0ABT9TUW4_PAEHA</name>
<dbReference type="PANTHER" id="PTHR35330:SF1">
    <property type="entry name" value="SIROHEME BIOSYNTHESIS PROTEIN MET8"/>
    <property type="match status" value="1"/>
</dbReference>
<sequence length="231" mass="24635">MNGYYPIVLQLRGKKIVVIGGGAVAERKVNGLLEAGADNVKVVSPIVTERIAALAEEGKLRLELRSYKESDACGARLLFAATGNEVVNAAVAADGERYGAFVNAADSYEDGDFLVPSVIRRGDLLLSVTATGASPSLAAAIKKELEAQYGEAYGKAASRLRRLRALIMKSKLDRVDKQAVLKLAAEEAVEAARTGVWTEEGNGKEESDEVWLNGLLHRVGLTGGVHNERNS</sequence>
<dbReference type="GO" id="GO:0051266">
    <property type="term" value="F:sirohydrochlorin ferrochelatase activity"/>
    <property type="evidence" value="ECO:0007669"/>
    <property type="project" value="UniProtKB-EC"/>
</dbReference>